<evidence type="ECO:0000313" key="2">
    <source>
        <dbReference type="Proteomes" id="UP000288071"/>
    </source>
</evidence>
<protein>
    <submittedName>
        <fullName evidence="1">Glycosyltransferase family 2 protein</fullName>
    </submittedName>
</protein>
<keyword evidence="1" id="KW-0808">Transferase</keyword>
<reference evidence="2" key="1">
    <citation type="submission" date="2019-01" db="EMBL/GenBank/DDBJ databases">
        <title>Sinorhodobacter populi sp. nov. isolated from the symptomatic bark tissue of Populus euramericana canker.</title>
        <authorList>
            <person name="Li Y."/>
        </authorList>
    </citation>
    <scope>NUCLEOTIDE SEQUENCE [LARGE SCALE GENOMIC DNA]</scope>
    <source>
        <strain evidence="2">CGMCC 1.12963</strain>
    </source>
</reference>
<gene>
    <name evidence="1" type="ORF">EOW66_06180</name>
</gene>
<dbReference type="GO" id="GO:0016740">
    <property type="term" value="F:transferase activity"/>
    <property type="evidence" value="ECO:0007669"/>
    <property type="project" value="UniProtKB-KW"/>
</dbReference>
<name>A0A3S4MIG2_9RHOB</name>
<dbReference type="Pfam" id="PF13704">
    <property type="entry name" value="Glyco_tranf_2_4"/>
    <property type="match status" value="1"/>
</dbReference>
<dbReference type="EMBL" id="SAVA01000003">
    <property type="protein sequence ID" value="RWR53296.1"/>
    <property type="molecule type" value="Genomic_DNA"/>
</dbReference>
<sequence length="375" mass="40476">MLQGSMRLARDEGIGKTPAGFLRGGQVMDRWGVVALADEPAALIAAFVAHHLDLGADEVHVCLDRPNPEARDLLARVPGAVLHDAGEDGWAFSNGYRPVKHLGRQKYHASRMLAETKLDWLVHCDADEFVLPTTGESVAEVLSAVRHGASWVKIGVAERTHLDDLPAADIFSGVFRRPWAGFTARGGVIYDDAALALLNKGLCGHNLGKCAVRSGRGLFIGVHRPMREWSGGGRDVSYDGTAKLELLHYDGLTELHYALKMMRRALNAMAKNPPSHAPQRQLQFEAMAGAAHNARALHAQWLAAKVIDAKQARVLEREGVLARFDPQIAARTARVVGAVDLSPAGFDRALLAHEAALFARASQAFGFDPAPLVAA</sequence>
<evidence type="ECO:0000313" key="1">
    <source>
        <dbReference type="EMBL" id="RWR53296.1"/>
    </source>
</evidence>
<comment type="caution">
    <text evidence="1">The sequence shown here is derived from an EMBL/GenBank/DDBJ whole genome shotgun (WGS) entry which is preliminary data.</text>
</comment>
<proteinExistence type="predicted"/>
<reference evidence="1 2" key="2">
    <citation type="submission" date="2019-01" db="EMBL/GenBank/DDBJ databases">
        <title>Sinorhodobacter populi sp. nov. isolated from the symptomatic bark tissue of Populus euramericana canker.</title>
        <authorList>
            <person name="Xu G."/>
        </authorList>
    </citation>
    <scope>NUCLEOTIDE SEQUENCE [LARGE SCALE GENOMIC DNA]</scope>
    <source>
        <strain evidence="1 2">CGMCC 1.12963</strain>
    </source>
</reference>
<accession>A0A3S4MIG2</accession>
<dbReference type="AlphaFoldDB" id="A0A3S4MIG2"/>
<keyword evidence="2" id="KW-1185">Reference proteome</keyword>
<dbReference type="Proteomes" id="UP000288071">
    <property type="component" value="Unassembled WGS sequence"/>
</dbReference>
<organism evidence="1 2">
    <name type="scientific">Paenirhodobacter huangdaonensis</name>
    <dbReference type="NCBI Taxonomy" id="2501515"/>
    <lineage>
        <taxon>Bacteria</taxon>
        <taxon>Pseudomonadati</taxon>
        <taxon>Pseudomonadota</taxon>
        <taxon>Alphaproteobacteria</taxon>
        <taxon>Rhodobacterales</taxon>
        <taxon>Rhodobacter group</taxon>
        <taxon>Paenirhodobacter</taxon>
    </lineage>
</organism>